<accession>A0AAD4Y2Q5</accession>
<dbReference type="Proteomes" id="UP001214576">
    <property type="component" value="Unassembled WGS sequence"/>
</dbReference>
<evidence type="ECO:0000259" key="20">
    <source>
        <dbReference type="PROSITE" id="PS51469"/>
    </source>
</evidence>
<dbReference type="Pfam" id="PF18580">
    <property type="entry name" value="HTH_SUN2"/>
    <property type="match status" value="1"/>
</dbReference>
<feature type="region of interest" description="Disordered" evidence="18">
    <location>
        <begin position="333"/>
        <end position="352"/>
    </location>
</feature>
<evidence type="ECO:0000256" key="4">
    <source>
        <dbReference type="ARBA" id="ARBA00022737"/>
    </source>
</evidence>
<keyword evidence="4" id="KW-0677">Repeat</keyword>
<evidence type="ECO:0000256" key="5">
    <source>
        <dbReference type="ARBA" id="ARBA00022794"/>
    </source>
</evidence>
<dbReference type="GO" id="GO:0005637">
    <property type="term" value="C:nuclear inner membrane"/>
    <property type="evidence" value="ECO:0007669"/>
    <property type="project" value="UniProtKB-SubCell"/>
</dbReference>
<feature type="coiled-coil region" evidence="17">
    <location>
        <begin position="1391"/>
        <end position="1425"/>
    </location>
</feature>
<dbReference type="InterPro" id="IPR016024">
    <property type="entry name" value="ARM-type_fold"/>
</dbReference>
<keyword evidence="5" id="KW-0970">Cilium biogenesis/degradation</keyword>
<reference evidence="21" key="1">
    <citation type="submission" date="2022-03" db="EMBL/GenBank/DDBJ databases">
        <title>Genomic analyses of argali, domestic sheep and their hybrids provide insights into chromosomal evolution, heterosis and genetic basis of agronomic traits.</title>
        <authorList>
            <person name="Li M."/>
        </authorList>
    </citation>
    <scope>NUCLEOTIDE SEQUENCE</scope>
    <source>
        <strain evidence="21">CAU-MHL-2022a</strain>
        <tissue evidence="21">Skin</tissue>
    </source>
</reference>
<dbReference type="InterPro" id="IPR032680">
    <property type="entry name" value="SUN1_N"/>
</dbReference>
<evidence type="ECO:0000313" key="22">
    <source>
        <dbReference type="Proteomes" id="UP001214576"/>
    </source>
</evidence>
<dbReference type="InterPro" id="IPR056497">
    <property type="entry name" value="HEAT_DAAF5"/>
</dbReference>
<dbReference type="InterPro" id="IPR011989">
    <property type="entry name" value="ARM-like"/>
</dbReference>
<dbReference type="Pfam" id="PF24573">
    <property type="entry name" value="HEAT_DAAF5"/>
    <property type="match status" value="1"/>
</dbReference>
<keyword evidence="22" id="KW-1185">Reference proteome</keyword>
<keyword evidence="6 19" id="KW-1133">Transmembrane helix</keyword>
<dbReference type="GO" id="GO:0036159">
    <property type="term" value="P:inner dynein arm assembly"/>
    <property type="evidence" value="ECO:0007669"/>
    <property type="project" value="TreeGrafter"/>
</dbReference>
<evidence type="ECO:0000256" key="19">
    <source>
        <dbReference type="SAM" id="Phobius"/>
    </source>
</evidence>
<dbReference type="Pfam" id="PF09387">
    <property type="entry name" value="MRP"/>
    <property type="match status" value="1"/>
</dbReference>
<dbReference type="PANTHER" id="PTHR16216:SF2">
    <property type="entry name" value="DYNEIN AXONEMAL ASSEMBLY FACTOR 5"/>
    <property type="match status" value="1"/>
</dbReference>
<evidence type="ECO:0000256" key="3">
    <source>
        <dbReference type="ARBA" id="ARBA00022692"/>
    </source>
</evidence>
<evidence type="ECO:0000256" key="2">
    <source>
        <dbReference type="ARBA" id="ARBA00022490"/>
    </source>
</evidence>
<dbReference type="InterPro" id="IPR040994">
    <property type="entry name" value="Sun_CC2"/>
</dbReference>
<proteinExistence type="inferred from homology"/>
<dbReference type="InterPro" id="IPR057978">
    <property type="entry name" value="TPR_DAAF5"/>
</dbReference>
<dbReference type="PROSITE" id="PS50077">
    <property type="entry name" value="HEAT_REPEAT"/>
    <property type="match status" value="1"/>
</dbReference>
<feature type="repeat" description="HEAT" evidence="16">
    <location>
        <begin position="752"/>
        <end position="788"/>
    </location>
</feature>
<protein>
    <recommendedName>
        <fullName evidence="14">Dynein axonemal assembly factor 5</fullName>
    </recommendedName>
    <alternativeName>
        <fullName evidence="15">HEAT repeat-containing protein 2</fullName>
    </alternativeName>
</protein>
<dbReference type="GO" id="GO:0036158">
    <property type="term" value="P:outer dynein arm assembly"/>
    <property type="evidence" value="ECO:0007669"/>
    <property type="project" value="TreeGrafter"/>
</dbReference>
<dbReference type="InterPro" id="IPR052623">
    <property type="entry name" value="DAAF5"/>
</dbReference>
<dbReference type="FunFam" id="2.60.120.260:FF:000009">
    <property type="entry name" value="SUN domain-containing protein 1 isoform X1"/>
    <property type="match status" value="1"/>
</dbReference>
<comment type="similarity">
    <text evidence="12">Belongs to the DNAAF5 family.</text>
</comment>
<evidence type="ECO:0000256" key="11">
    <source>
        <dbReference type="ARBA" id="ARBA00055740"/>
    </source>
</evidence>
<evidence type="ECO:0000313" key="21">
    <source>
        <dbReference type="EMBL" id="KAI4532062.1"/>
    </source>
</evidence>
<name>A0AAD4Y2Q5_OVIAM</name>
<dbReference type="FunFam" id="1.25.10.10:FF:000547">
    <property type="entry name" value="Dynein assembly factor 5, axonemal"/>
    <property type="match status" value="1"/>
</dbReference>
<sequence length="1804" mass="196681">MAALATPEAAAPRGPTEAGETAEAAELSRSLSRLLPGLEADSKLGRRRALEALQRVLEAAHPEAPDADPDAAAAAFQGPWVHLLLPRLLRLLADPAEGCRALAVHLLGLGLRRAARPRDALPRLLPALAARLASPEPARRPPPEACEELRLALVQLLGLAVRLSGAAFAPHLDDAVRALRCTLLDPFAAVRRESCECAAGLARATPDHFHMQSESLVGPLMQAISHQHWRVRVAVIEATGATIQFGSGKSVDDVLPHLAQRLFDDVPQVRQAVMRVVGGWLLSLRDRYSLFHKLIPLLLSSLHDEIPEVACEARSLWEQVGLQWQTENEDDLKDKLDFASPPPAHHPSPGSRPGLGCRELVFRNFSKILPAVCHDIADWVAGTRVKSAQLLAVLLLHAEDHITQHLEPVLRTLLHACADEEAAVVSSCTRSAELVGTFVSPEVFLKLILPALRKSPSPSGLLVLASLIRGCPREALRPHVKVIAVELAQAHICQASENHLYGGRLLQCVQAVVSVGREDCRGAGEPLLEVLVTVLALWGPTGLGDKVQEALAELAAVEGVDSSQDLLQARVSPLLEWLAASHQAWTGHSVELLQLDVVLTHSGPALGEALPQLVPILRSCLQPARDPAMRLKLFSTLTGVLLGAPETVDSQGQLRGYLDTLVQDIFVPNLQWHAGRTAAAIRTAAVSCLWALVSSGVLSDRQIQGMQETLMPQILTALEEDSQMTRLISCRIINLFLKTSNGVIDPDRFIKIYPELLKRLDDVSDDVRLAATSALVTWLQRVQSEASKCCYQSSVRHLYRELLVHLDDPECAVQDAVLEALKAGSVLFPDLLVKETEAVLHKHRSPAYCEQLLQHLQALPQFETSVCSLDRGPSFARACWPVCVAAGTRAEGDAGASFSNPGFICRVCSETVNMDFSRLHTYAPPQCVPENTGYTYALSSSYSSDALDFETEHKLDPVFDSPRMSRRSLRLVTTARAAGDGAAGDGAARLTRQRGSAQKSAFSVHHSSRRALSSAASRSGSAAVQAAACLRPPVLDESLIREQTKVAHFWGLDDDGDLKGGNKVATQGNGEVAAGAAEAAGSNGYMCSDCSRLSEHRGAPTTSPAARGPAPRIYSRDRSQKRRAARRGDGIWSLAVRTSASCAPFLVQLFQVVLMKLNYASENYRLKSCESKSYESESHESKAHSSHCVRTDASARLAEDGHLRANGASLCDDCKGRKRLETHVATRSQRSRPGGLAGTLGLALAHAGQLSRQALRRAGAAGWHVSRMLLLALCWATAAPGKAASEVFWWLGTGWYQLVTLISWLNVFLLTRCLRNICKFLIVLIPLLLLLGAGISLWGQGDVLSLLPVLNWTHSHRVQRVDDPGTTLTPAASHPNQPLQVGDEAFHWHRMSEVERQVATLSGRCRRHDEELGQLVALLQKLQARVDLADGSREWGSPPTDYVTLHQEHELRISSLEDVLGGLTERSEAIRKELEQARLRAASGAGEEQHLPALVGRLEQELERLKADLSSWQRGQASCETVEAVREKVDVQIRETLRLIFSGDEHDASADWLLQKLSAQFVSKDDVQALLRDLELQVLRNITHHISVTRQMPTSETVVSAVSGAGVPGITEAQARVIVNNALKLYSQDKTGMVDFALESGGGSVLSTRCSETYETKTALISLFGVPLWYFSQSPRVAIQPDIYPGNCWAFRGSQGYLVVRLSMTIRPTAFTLEHIPKALSPTGSITSAPKDFAVYGLENEYQEEGQPLGRFTYDQEGESLQMFAAPKKTEGAFQIVELRIFSNWGHPEYTCLYRFRVHGEPIE</sequence>
<evidence type="ECO:0000256" key="10">
    <source>
        <dbReference type="ARBA" id="ARBA00037816"/>
    </source>
</evidence>
<comment type="subcellular location">
    <subcellularLocation>
        <location evidence="1">Cytoplasm</location>
    </subcellularLocation>
    <subcellularLocation>
        <location evidence="10">Nucleus inner membrane</location>
        <topology evidence="10">Single-pass type II membrane protein</topology>
    </subcellularLocation>
</comment>
<comment type="function">
    <text evidence="11">Cytoplasmic protein involved in the delivery of the dynein machinery to the motile cilium. It is required for the assembly of the axonemal dynein inner and outer arms, two structures attached to the peripheral outer doublet A microtubule of the axoneme, that play a crucial role in cilium motility.</text>
</comment>
<feature type="transmembrane region" description="Helical" evidence="19">
    <location>
        <begin position="1320"/>
        <end position="1339"/>
    </location>
</feature>
<dbReference type="Gene3D" id="1.25.10.10">
    <property type="entry name" value="Leucine-rich Repeat Variant"/>
    <property type="match status" value="3"/>
</dbReference>
<keyword evidence="3 19" id="KW-0812">Transmembrane</keyword>
<comment type="caution">
    <text evidence="21">The sequence shown here is derived from an EMBL/GenBank/DDBJ whole genome shotgun (WGS) entry which is preliminary data.</text>
</comment>
<feature type="region of interest" description="Disordered" evidence="18">
    <location>
        <begin position="1096"/>
        <end position="1127"/>
    </location>
</feature>
<evidence type="ECO:0000256" key="14">
    <source>
        <dbReference type="ARBA" id="ARBA00073725"/>
    </source>
</evidence>
<organism evidence="21 22">
    <name type="scientific">Ovis ammon polii</name>
    <dbReference type="NCBI Taxonomy" id="230172"/>
    <lineage>
        <taxon>Eukaryota</taxon>
        <taxon>Metazoa</taxon>
        <taxon>Chordata</taxon>
        <taxon>Craniata</taxon>
        <taxon>Vertebrata</taxon>
        <taxon>Euteleostomi</taxon>
        <taxon>Mammalia</taxon>
        <taxon>Eutheria</taxon>
        <taxon>Laurasiatheria</taxon>
        <taxon>Artiodactyla</taxon>
        <taxon>Ruminantia</taxon>
        <taxon>Pecora</taxon>
        <taxon>Bovidae</taxon>
        <taxon>Caprinae</taxon>
        <taxon>Ovis</taxon>
    </lineage>
</organism>
<dbReference type="InterPro" id="IPR021133">
    <property type="entry name" value="HEAT_type_2"/>
</dbReference>
<keyword evidence="7" id="KW-0007">Acetylation</keyword>
<dbReference type="Pfam" id="PF25757">
    <property type="entry name" value="TPR_DNAAF5"/>
    <property type="match status" value="1"/>
</dbReference>
<evidence type="ECO:0000256" key="7">
    <source>
        <dbReference type="ARBA" id="ARBA00022990"/>
    </source>
</evidence>
<keyword evidence="8 17" id="KW-0175">Coiled coil</keyword>
<feature type="region of interest" description="Disordered" evidence="18">
    <location>
        <begin position="1"/>
        <end position="25"/>
    </location>
</feature>
<evidence type="ECO:0000256" key="12">
    <source>
        <dbReference type="ARBA" id="ARBA00061384"/>
    </source>
</evidence>
<evidence type="ECO:0000256" key="9">
    <source>
        <dbReference type="ARBA" id="ARBA00023136"/>
    </source>
</evidence>
<comment type="subunit">
    <text evidence="13">Interacts with DNAI2; probably involved in outer arm dynein assembly.</text>
</comment>
<evidence type="ECO:0000256" key="8">
    <source>
        <dbReference type="ARBA" id="ARBA00023054"/>
    </source>
</evidence>
<dbReference type="GO" id="GO:0005737">
    <property type="term" value="C:cytoplasm"/>
    <property type="evidence" value="ECO:0007669"/>
    <property type="project" value="UniProtKB-SubCell"/>
</dbReference>
<evidence type="ECO:0000256" key="6">
    <source>
        <dbReference type="ARBA" id="ARBA00022989"/>
    </source>
</evidence>
<dbReference type="SUPFAM" id="SSF48371">
    <property type="entry name" value="ARM repeat"/>
    <property type="match status" value="1"/>
</dbReference>
<dbReference type="Pfam" id="PF07738">
    <property type="entry name" value="Sad1_UNC"/>
    <property type="match status" value="1"/>
</dbReference>
<dbReference type="GO" id="GO:0045505">
    <property type="term" value="F:dynein intermediate chain binding"/>
    <property type="evidence" value="ECO:0007669"/>
    <property type="project" value="TreeGrafter"/>
</dbReference>
<evidence type="ECO:0000256" key="1">
    <source>
        <dbReference type="ARBA" id="ARBA00004496"/>
    </source>
</evidence>
<feature type="coiled-coil region" evidence="17">
    <location>
        <begin position="1460"/>
        <end position="1515"/>
    </location>
</feature>
<keyword evidence="2" id="KW-0963">Cytoplasm</keyword>
<dbReference type="PROSITE" id="PS51469">
    <property type="entry name" value="SUN"/>
    <property type="match status" value="1"/>
</dbReference>
<dbReference type="Gene3D" id="2.60.120.260">
    <property type="entry name" value="Galactose-binding domain-like"/>
    <property type="match status" value="1"/>
</dbReference>
<dbReference type="InterPro" id="IPR012919">
    <property type="entry name" value="SUN_dom"/>
</dbReference>
<gene>
    <name evidence="21" type="ORF">MG293_018576</name>
</gene>
<dbReference type="PANTHER" id="PTHR16216">
    <property type="entry name" value="DYNEIN ASSEMBLY FACTOR 5, AXONEMAL"/>
    <property type="match status" value="1"/>
</dbReference>
<evidence type="ECO:0000256" key="17">
    <source>
        <dbReference type="SAM" id="Coils"/>
    </source>
</evidence>
<dbReference type="CDD" id="cd21439">
    <property type="entry name" value="SUN1_cc1"/>
    <property type="match status" value="1"/>
</dbReference>
<feature type="domain" description="SUN" evidence="20">
    <location>
        <begin position="1642"/>
        <end position="1803"/>
    </location>
</feature>
<dbReference type="EMBL" id="JAKZEL010000023">
    <property type="protein sequence ID" value="KAI4532062.1"/>
    <property type="molecule type" value="Genomic_DNA"/>
</dbReference>
<evidence type="ECO:0000256" key="13">
    <source>
        <dbReference type="ARBA" id="ARBA00063859"/>
    </source>
</evidence>
<evidence type="ECO:0000256" key="16">
    <source>
        <dbReference type="PROSITE-ProRule" id="PRU00103"/>
    </source>
</evidence>
<evidence type="ECO:0000256" key="15">
    <source>
        <dbReference type="ARBA" id="ARBA00078800"/>
    </source>
</evidence>
<dbReference type="FunFam" id="1.25.10.10:FF:001468">
    <property type="entry name" value="Dynein, axonemal, assembly factor 5"/>
    <property type="match status" value="1"/>
</dbReference>
<keyword evidence="9 19" id="KW-0472">Membrane</keyword>
<feature type="transmembrane region" description="Helical" evidence="19">
    <location>
        <begin position="1287"/>
        <end position="1308"/>
    </location>
</feature>
<dbReference type="GO" id="GO:0003341">
    <property type="term" value="P:cilium movement"/>
    <property type="evidence" value="ECO:0007669"/>
    <property type="project" value="TreeGrafter"/>
</dbReference>
<evidence type="ECO:0000256" key="18">
    <source>
        <dbReference type="SAM" id="MobiDB-lite"/>
    </source>
</evidence>